<dbReference type="Gene3D" id="3.20.20.190">
    <property type="entry name" value="Phosphatidylinositol (PI) phosphodiesterase"/>
    <property type="match status" value="1"/>
</dbReference>
<dbReference type="PANTHER" id="PTHR46211:SF14">
    <property type="entry name" value="GLYCEROPHOSPHODIESTER PHOSPHODIESTERASE"/>
    <property type="match status" value="1"/>
</dbReference>
<organism evidence="2 3">
    <name type="scientific">Geodermatophilus sabuli</name>
    <dbReference type="NCBI Taxonomy" id="1564158"/>
    <lineage>
        <taxon>Bacteria</taxon>
        <taxon>Bacillati</taxon>
        <taxon>Actinomycetota</taxon>
        <taxon>Actinomycetes</taxon>
        <taxon>Geodermatophilales</taxon>
        <taxon>Geodermatophilaceae</taxon>
        <taxon>Geodermatophilus</taxon>
    </lineage>
</organism>
<protein>
    <submittedName>
        <fullName evidence="2">Glycerophosphoryl diester phosphodiesterase</fullName>
    </submittedName>
</protein>
<gene>
    <name evidence="2" type="ORF">SAMN06893097_11427</name>
</gene>
<dbReference type="Proteomes" id="UP000219514">
    <property type="component" value="Unassembled WGS sequence"/>
</dbReference>
<dbReference type="GO" id="GO:0006629">
    <property type="term" value="P:lipid metabolic process"/>
    <property type="evidence" value="ECO:0007669"/>
    <property type="project" value="InterPro"/>
</dbReference>
<evidence type="ECO:0000259" key="1">
    <source>
        <dbReference type="PROSITE" id="PS51704"/>
    </source>
</evidence>
<dbReference type="PROSITE" id="PS51704">
    <property type="entry name" value="GP_PDE"/>
    <property type="match status" value="1"/>
</dbReference>
<feature type="domain" description="GP-PDE" evidence="1">
    <location>
        <begin position="1"/>
        <end position="245"/>
    </location>
</feature>
<dbReference type="EMBL" id="OBDO01000014">
    <property type="protein sequence ID" value="SNX99067.1"/>
    <property type="molecule type" value="Genomic_DNA"/>
</dbReference>
<dbReference type="RefSeq" id="WP_097208976.1">
    <property type="nucleotide sequence ID" value="NZ_JACHXB010000002.1"/>
</dbReference>
<dbReference type="PANTHER" id="PTHR46211">
    <property type="entry name" value="GLYCEROPHOSPHORYL DIESTER PHOSPHODIESTERASE"/>
    <property type="match status" value="1"/>
</dbReference>
<dbReference type="InterPro" id="IPR017946">
    <property type="entry name" value="PLC-like_Pdiesterase_TIM-brl"/>
</dbReference>
<name>A0A285EJ93_9ACTN</name>
<dbReference type="Pfam" id="PF03009">
    <property type="entry name" value="GDPD"/>
    <property type="match status" value="1"/>
</dbReference>
<proteinExistence type="predicted"/>
<dbReference type="CDD" id="cd08556">
    <property type="entry name" value="GDPD"/>
    <property type="match status" value="1"/>
</dbReference>
<sequence>MRVIGHRGTPTCSRSPENTLAAVRTALEAGADGVEVDVRSTSDGVLVLSHDRDLGRVLGTGAGTGPVVAHTSSAQLLDLELPGGTVVPTLGAVLDLAAVSGAHVLTEVKPEAGGPEAWRTASLLAALLIDRRRRLPRADRVTTTSFDLATAASLSGCGTVSSALIVAPALDPDRAARQARERGLTDVHLAPAHVRHDRGVVARIRALGLLVGVGVIDDPAEADELAGLGVHLVCTDDPAGLARHRAPAVPAAAG</sequence>
<dbReference type="SUPFAM" id="SSF51695">
    <property type="entry name" value="PLC-like phosphodiesterases"/>
    <property type="match status" value="1"/>
</dbReference>
<evidence type="ECO:0000313" key="2">
    <source>
        <dbReference type="EMBL" id="SNX99067.1"/>
    </source>
</evidence>
<reference evidence="2 3" key="1">
    <citation type="submission" date="2017-09" db="EMBL/GenBank/DDBJ databases">
        <authorList>
            <person name="Ehlers B."/>
            <person name="Leendertz F.H."/>
        </authorList>
    </citation>
    <scope>NUCLEOTIDE SEQUENCE [LARGE SCALE GENOMIC DNA]</scope>
    <source>
        <strain evidence="2 3">DSM 46844</strain>
    </source>
</reference>
<evidence type="ECO:0000313" key="3">
    <source>
        <dbReference type="Proteomes" id="UP000219514"/>
    </source>
</evidence>
<dbReference type="GO" id="GO:0008081">
    <property type="term" value="F:phosphoric diester hydrolase activity"/>
    <property type="evidence" value="ECO:0007669"/>
    <property type="project" value="InterPro"/>
</dbReference>
<accession>A0A285EJ93</accession>
<dbReference type="AlphaFoldDB" id="A0A285EJ93"/>
<dbReference type="InterPro" id="IPR030395">
    <property type="entry name" value="GP_PDE_dom"/>
</dbReference>
<keyword evidence="3" id="KW-1185">Reference proteome</keyword>